<dbReference type="HOGENOM" id="CLU_2014838_0_0_1"/>
<dbReference type="GeneID" id="19110026"/>
<dbReference type="EMBL" id="KB445560">
    <property type="protein sequence ID" value="EMC93246.1"/>
    <property type="molecule type" value="Genomic_DNA"/>
</dbReference>
<reference evidence="1 2" key="1">
    <citation type="journal article" date="2012" name="PLoS Pathog.">
        <title>Diverse lifestyles and strategies of plant pathogenesis encoded in the genomes of eighteen Dothideomycetes fungi.</title>
        <authorList>
            <person name="Ohm R.A."/>
            <person name="Feau N."/>
            <person name="Henrissat B."/>
            <person name="Schoch C.L."/>
            <person name="Horwitz B.A."/>
            <person name="Barry K.W."/>
            <person name="Condon B.J."/>
            <person name="Copeland A.C."/>
            <person name="Dhillon B."/>
            <person name="Glaser F."/>
            <person name="Hesse C.N."/>
            <person name="Kosti I."/>
            <person name="LaButti K."/>
            <person name="Lindquist E.A."/>
            <person name="Lucas S."/>
            <person name="Salamov A.A."/>
            <person name="Bradshaw R.E."/>
            <person name="Ciuffetti L."/>
            <person name="Hamelin R.C."/>
            <person name="Kema G.H.J."/>
            <person name="Lawrence C."/>
            <person name="Scott J.A."/>
            <person name="Spatafora J.W."/>
            <person name="Turgeon B.G."/>
            <person name="de Wit P.J.G.M."/>
            <person name="Zhong S."/>
            <person name="Goodwin S.B."/>
            <person name="Grigoriev I.V."/>
        </authorList>
    </citation>
    <scope>NUCLEOTIDE SEQUENCE [LARGE SCALE GENOMIC DNA]</scope>
    <source>
        <strain evidence="1 2">UAMH 10762</strain>
    </source>
</reference>
<evidence type="ECO:0000313" key="2">
    <source>
        <dbReference type="Proteomes" id="UP000011761"/>
    </source>
</evidence>
<dbReference type="AlphaFoldDB" id="M2M9W6"/>
<organism evidence="1 2">
    <name type="scientific">Baudoinia panamericana (strain UAMH 10762)</name>
    <name type="common">Angels' share fungus</name>
    <name type="synonym">Baudoinia compniacensis (strain UAMH 10762)</name>
    <dbReference type="NCBI Taxonomy" id="717646"/>
    <lineage>
        <taxon>Eukaryota</taxon>
        <taxon>Fungi</taxon>
        <taxon>Dikarya</taxon>
        <taxon>Ascomycota</taxon>
        <taxon>Pezizomycotina</taxon>
        <taxon>Dothideomycetes</taxon>
        <taxon>Dothideomycetidae</taxon>
        <taxon>Mycosphaerellales</taxon>
        <taxon>Teratosphaeriaceae</taxon>
        <taxon>Baudoinia</taxon>
    </lineage>
</organism>
<accession>M2M9W6</accession>
<name>M2M9W6_BAUPA</name>
<keyword evidence="2" id="KW-1185">Reference proteome</keyword>
<protein>
    <submittedName>
        <fullName evidence="1">Uncharacterized protein</fullName>
    </submittedName>
</protein>
<dbReference type="RefSeq" id="XP_007679488.1">
    <property type="nucleotide sequence ID" value="XM_007681298.1"/>
</dbReference>
<dbReference type="KEGG" id="bcom:BAUCODRAFT_234275"/>
<dbReference type="Proteomes" id="UP000011761">
    <property type="component" value="Unassembled WGS sequence"/>
</dbReference>
<evidence type="ECO:0000313" key="1">
    <source>
        <dbReference type="EMBL" id="EMC93246.1"/>
    </source>
</evidence>
<proteinExistence type="predicted"/>
<sequence>MVQHILWWPRSQNAWGVLYSVPAARPRNFPPQTPCCWRPTKEGCGKLTTRAATRKRPTDIICNVSELNVLMEKWSGRAHFEVHEIYAQENQASSTFRIGIGDLTILSCASTSDDAVGVMDSEH</sequence>
<gene>
    <name evidence="1" type="ORF">BAUCODRAFT_234275</name>
</gene>